<keyword evidence="2" id="KW-1185">Reference proteome</keyword>
<reference evidence="1" key="1">
    <citation type="submission" date="2013-10" db="EMBL/GenBank/DDBJ databases">
        <title>Antibiotic resistance diversity of beta-lactamase producers in the General Hospital Vienna.</title>
        <authorList>
            <person name="Barisic I."/>
            <person name="Mitteregger D."/>
            <person name="Hirschl A.M."/>
            <person name="Noehammer C."/>
            <person name="Wiesinger-Mayr H."/>
        </authorList>
    </citation>
    <scope>NUCLEOTIDE SEQUENCE [LARGE SCALE GENOMIC DNA]</scope>
    <source>
        <strain evidence="1">IS43</strain>
    </source>
</reference>
<organism evidence="1 2">
    <name type="scientific">Klebsiella pneumoniae IS43</name>
    <dbReference type="NCBI Taxonomy" id="1432552"/>
    <lineage>
        <taxon>Bacteria</taxon>
        <taxon>Pseudomonadati</taxon>
        <taxon>Pseudomonadota</taxon>
        <taxon>Gammaproteobacteria</taxon>
        <taxon>Enterobacterales</taxon>
        <taxon>Enterobacteriaceae</taxon>
        <taxon>Klebsiella/Raoultella group</taxon>
        <taxon>Klebsiella</taxon>
        <taxon>Klebsiella pneumoniae complex</taxon>
    </lineage>
</organism>
<dbReference type="AlphaFoldDB" id="W1DQ17"/>
<evidence type="ECO:0000313" key="2">
    <source>
        <dbReference type="Proteomes" id="UP000019183"/>
    </source>
</evidence>
<sequence>MDTSSIITGTTLNRYQLDIPSCTASLDVEEFSGAEKLSELYYYTITFTSAEKKILMPHSS</sequence>
<dbReference type="EMBL" id="CBWK010000556">
    <property type="protein sequence ID" value="CDL10810.1"/>
    <property type="molecule type" value="Genomic_DNA"/>
</dbReference>
<accession>W1DQ17</accession>
<proteinExistence type="predicted"/>
<evidence type="ECO:0000313" key="1">
    <source>
        <dbReference type="EMBL" id="CDL10810.1"/>
    </source>
</evidence>
<name>W1DQ17_KLEPN</name>
<protein>
    <submittedName>
        <fullName evidence="1">VgrG protein</fullName>
    </submittedName>
</protein>
<dbReference type="Gene3D" id="2.30.110.50">
    <property type="match status" value="1"/>
</dbReference>
<dbReference type="SUPFAM" id="SSF69279">
    <property type="entry name" value="Phage tail proteins"/>
    <property type="match status" value="1"/>
</dbReference>
<dbReference type="Proteomes" id="UP000019183">
    <property type="component" value="Unassembled WGS sequence"/>
</dbReference>
<comment type="caution">
    <text evidence="1">The sequence shown here is derived from an EMBL/GenBank/DDBJ whole genome shotgun (WGS) entry which is preliminary data.</text>
</comment>